<gene>
    <name evidence="8" type="ORF">HD597_011403</name>
</gene>
<comment type="subcellular location">
    <subcellularLocation>
        <location evidence="1">Cell membrane</location>
        <topology evidence="1">Multi-pass membrane protein</topology>
    </subcellularLocation>
</comment>
<feature type="transmembrane region" description="Helical" evidence="7">
    <location>
        <begin position="40"/>
        <end position="64"/>
    </location>
</feature>
<evidence type="ECO:0000256" key="1">
    <source>
        <dbReference type="ARBA" id="ARBA00004651"/>
    </source>
</evidence>
<evidence type="ECO:0000313" key="8">
    <source>
        <dbReference type="EMBL" id="MCP2364383.1"/>
    </source>
</evidence>
<dbReference type="Pfam" id="PF01810">
    <property type="entry name" value="LysE"/>
    <property type="match status" value="1"/>
</dbReference>
<keyword evidence="4 7" id="KW-1133">Transmembrane helix</keyword>
<dbReference type="PANTHER" id="PTHR30086">
    <property type="entry name" value="ARGININE EXPORTER PROTEIN ARGO"/>
    <property type="match status" value="1"/>
</dbReference>
<dbReference type="PANTHER" id="PTHR30086:SF20">
    <property type="entry name" value="ARGININE EXPORTER PROTEIN ARGO-RELATED"/>
    <property type="match status" value="1"/>
</dbReference>
<protein>
    <submittedName>
        <fullName evidence="8">Chemosensory pili system protein ChpE</fullName>
    </submittedName>
</protein>
<feature type="region of interest" description="Disordered" evidence="6">
    <location>
        <begin position="97"/>
        <end position="116"/>
    </location>
</feature>
<feature type="transmembrane region" description="Helical" evidence="7">
    <location>
        <begin position="192"/>
        <end position="213"/>
    </location>
</feature>
<keyword evidence="2" id="KW-1003">Cell membrane</keyword>
<sequence length="217" mass="21667">MSEIFTLALWIGLVFNAAPGAVFSESLRRGVRGGFKPAFAVQAGSLAGDAVWAVLGLAGVGALFAVPVLRVPMTVAGCLLLAWLGLTGLRDAAFPRPGPAPAEGRQEPPAGGRSSRGAVAVGAAMSLGNPWNVVYWSGAAGAVGAVLGEDAGAGSLAVFFAGFMTSSLAWCFVSAGLIAVLRRALPPVAVRVLEAACGAALIGFAVLLAARLLPGVS</sequence>
<organism evidence="8 9">
    <name type="scientific">Nonomuraea thailandensis</name>
    <dbReference type="NCBI Taxonomy" id="1188745"/>
    <lineage>
        <taxon>Bacteria</taxon>
        <taxon>Bacillati</taxon>
        <taxon>Actinomycetota</taxon>
        <taxon>Actinomycetes</taxon>
        <taxon>Streptosporangiales</taxon>
        <taxon>Streptosporangiaceae</taxon>
        <taxon>Nonomuraea</taxon>
    </lineage>
</organism>
<dbReference type="GO" id="GO:0015171">
    <property type="term" value="F:amino acid transmembrane transporter activity"/>
    <property type="evidence" value="ECO:0007669"/>
    <property type="project" value="TreeGrafter"/>
</dbReference>
<evidence type="ECO:0000313" key="9">
    <source>
        <dbReference type="Proteomes" id="UP001139648"/>
    </source>
</evidence>
<evidence type="ECO:0000256" key="3">
    <source>
        <dbReference type="ARBA" id="ARBA00022692"/>
    </source>
</evidence>
<evidence type="ECO:0000256" key="7">
    <source>
        <dbReference type="SAM" id="Phobius"/>
    </source>
</evidence>
<evidence type="ECO:0000256" key="5">
    <source>
        <dbReference type="ARBA" id="ARBA00023136"/>
    </source>
</evidence>
<feature type="transmembrane region" description="Helical" evidence="7">
    <location>
        <begin position="156"/>
        <end position="180"/>
    </location>
</feature>
<dbReference type="RefSeq" id="WP_253756805.1">
    <property type="nucleotide sequence ID" value="NZ_BAABKA010000012.1"/>
</dbReference>
<keyword evidence="5 7" id="KW-0472">Membrane</keyword>
<comment type="caution">
    <text evidence="8">The sequence shown here is derived from an EMBL/GenBank/DDBJ whole genome shotgun (WGS) entry which is preliminary data.</text>
</comment>
<keyword evidence="9" id="KW-1185">Reference proteome</keyword>
<dbReference type="AlphaFoldDB" id="A0A9X2H0J5"/>
<dbReference type="EMBL" id="JAMZEB010000002">
    <property type="protein sequence ID" value="MCP2364383.1"/>
    <property type="molecule type" value="Genomic_DNA"/>
</dbReference>
<accession>A0A9X2H0J5</accession>
<dbReference type="GO" id="GO:0005886">
    <property type="term" value="C:plasma membrane"/>
    <property type="evidence" value="ECO:0007669"/>
    <property type="project" value="UniProtKB-SubCell"/>
</dbReference>
<name>A0A9X2H0J5_9ACTN</name>
<proteinExistence type="predicted"/>
<dbReference type="InterPro" id="IPR001123">
    <property type="entry name" value="LeuE-type"/>
</dbReference>
<evidence type="ECO:0000256" key="4">
    <source>
        <dbReference type="ARBA" id="ARBA00022989"/>
    </source>
</evidence>
<evidence type="ECO:0000256" key="2">
    <source>
        <dbReference type="ARBA" id="ARBA00022475"/>
    </source>
</evidence>
<evidence type="ECO:0000256" key="6">
    <source>
        <dbReference type="SAM" id="MobiDB-lite"/>
    </source>
</evidence>
<keyword evidence="3 7" id="KW-0812">Transmembrane</keyword>
<dbReference type="Proteomes" id="UP001139648">
    <property type="component" value="Unassembled WGS sequence"/>
</dbReference>
<feature type="transmembrane region" description="Helical" evidence="7">
    <location>
        <begin position="71"/>
        <end position="89"/>
    </location>
</feature>
<reference evidence="8" key="1">
    <citation type="submission" date="2022-06" db="EMBL/GenBank/DDBJ databases">
        <title>Sequencing the genomes of 1000 actinobacteria strains.</title>
        <authorList>
            <person name="Klenk H.-P."/>
        </authorList>
    </citation>
    <scope>NUCLEOTIDE SEQUENCE</scope>
    <source>
        <strain evidence="8">DSM 46694</strain>
    </source>
</reference>